<dbReference type="RefSeq" id="WP_249283631.1">
    <property type="nucleotide sequence ID" value="NZ_JACRST010000026.1"/>
</dbReference>
<dbReference type="GO" id="GO:0016042">
    <property type="term" value="P:lipid catabolic process"/>
    <property type="evidence" value="ECO:0007669"/>
    <property type="project" value="UniProtKB-UniRule"/>
</dbReference>
<dbReference type="SUPFAM" id="SSF52151">
    <property type="entry name" value="FabD/lysophospholipase-like"/>
    <property type="match status" value="1"/>
</dbReference>
<dbReference type="Proteomes" id="UP000653127">
    <property type="component" value="Unassembled WGS sequence"/>
</dbReference>
<feature type="domain" description="PNPLA" evidence="5">
    <location>
        <begin position="6"/>
        <end position="173"/>
    </location>
</feature>
<keyword evidence="1 4" id="KW-0378">Hydrolase</keyword>
<evidence type="ECO:0000259" key="5">
    <source>
        <dbReference type="PROSITE" id="PS51635"/>
    </source>
</evidence>
<feature type="short sequence motif" description="DGA/G" evidence="4">
    <location>
        <begin position="160"/>
        <end position="162"/>
    </location>
</feature>
<dbReference type="InterPro" id="IPR050301">
    <property type="entry name" value="NTE"/>
</dbReference>
<dbReference type="PANTHER" id="PTHR14226:SF25">
    <property type="entry name" value="PHOSPHOESTERASE"/>
    <property type="match status" value="1"/>
</dbReference>
<feature type="short sequence motif" description="GXSXG" evidence="4">
    <location>
        <begin position="37"/>
        <end position="41"/>
    </location>
</feature>
<sequence>MEKVGLVLEGGGLRGVYTAGVLDAFLELGLEFPYLVGVSAGACNAVSYVSKQRGRAGRVILQNVMDPRYLGWGNLLRRGSIFGMEFIFDEIPRCIDPFDYQTFEESPVEFEAGATSLLTGRTRFFPKDRLVEDRHAVLRASSSMPLVAKPVMIDGEPYLDGAVGDSIPVGRALERGCDRAVVVLTQPRGFVKKPMSAHALRSLRYRAYPEFVRATDNRHVMYNETLRRIEQLEREGRALVIAPSHPCTFGGFEKDLDKLKVMYQEGIDAARAAEGAVRAFLAGGVEAAGRR</sequence>
<feature type="active site" description="Proton acceptor" evidence="4">
    <location>
        <position position="160"/>
    </location>
</feature>
<dbReference type="GO" id="GO:0016787">
    <property type="term" value="F:hydrolase activity"/>
    <property type="evidence" value="ECO:0007669"/>
    <property type="project" value="UniProtKB-UniRule"/>
</dbReference>
<evidence type="ECO:0000313" key="6">
    <source>
        <dbReference type="EMBL" id="MBC8547589.1"/>
    </source>
</evidence>
<proteinExistence type="predicted"/>
<gene>
    <name evidence="6" type="ORF">H8711_11705</name>
</gene>
<dbReference type="InterPro" id="IPR016035">
    <property type="entry name" value="Acyl_Trfase/lysoPLipase"/>
</dbReference>
<keyword evidence="3 4" id="KW-0443">Lipid metabolism</keyword>
<comment type="caution">
    <text evidence="6">The sequence shown here is derived from an EMBL/GenBank/DDBJ whole genome shotgun (WGS) entry which is preliminary data.</text>
</comment>
<evidence type="ECO:0000313" key="7">
    <source>
        <dbReference type="Proteomes" id="UP000653127"/>
    </source>
</evidence>
<protein>
    <submittedName>
        <fullName evidence="6">Patatin family protein</fullName>
    </submittedName>
</protein>
<keyword evidence="7" id="KW-1185">Reference proteome</keyword>
<dbReference type="Pfam" id="PF01734">
    <property type="entry name" value="Patatin"/>
    <property type="match status" value="1"/>
</dbReference>
<dbReference type="Gene3D" id="3.40.1090.10">
    <property type="entry name" value="Cytosolic phospholipase A2 catalytic domain"/>
    <property type="match status" value="2"/>
</dbReference>
<dbReference type="EMBL" id="JACRST010000026">
    <property type="protein sequence ID" value="MBC8547589.1"/>
    <property type="molecule type" value="Genomic_DNA"/>
</dbReference>
<feature type="short sequence motif" description="GXGXXG" evidence="4">
    <location>
        <begin position="10"/>
        <end position="15"/>
    </location>
</feature>
<keyword evidence="2 4" id="KW-0442">Lipid degradation</keyword>
<evidence type="ECO:0000256" key="3">
    <source>
        <dbReference type="ARBA" id="ARBA00023098"/>
    </source>
</evidence>
<evidence type="ECO:0000256" key="2">
    <source>
        <dbReference type="ARBA" id="ARBA00022963"/>
    </source>
</evidence>
<dbReference type="InterPro" id="IPR037483">
    <property type="entry name" value="YjjU-like"/>
</dbReference>
<feature type="active site" description="Nucleophile" evidence="4">
    <location>
        <position position="39"/>
    </location>
</feature>
<dbReference type="AlphaFoldDB" id="A0A926E1Y0"/>
<reference evidence="6" key="1">
    <citation type="submission" date="2020-08" db="EMBL/GenBank/DDBJ databases">
        <title>Genome public.</title>
        <authorList>
            <person name="Liu C."/>
            <person name="Sun Q."/>
        </authorList>
    </citation>
    <scope>NUCLEOTIDE SEQUENCE</scope>
    <source>
        <strain evidence="6">NSJ-31</strain>
    </source>
</reference>
<accession>A0A926E1Y0</accession>
<dbReference type="InterPro" id="IPR002641">
    <property type="entry name" value="PNPLA_dom"/>
</dbReference>
<evidence type="ECO:0000256" key="1">
    <source>
        <dbReference type="ARBA" id="ARBA00022801"/>
    </source>
</evidence>
<dbReference type="InterPro" id="IPR045943">
    <property type="entry name" value="DUF6363"/>
</dbReference>
<dbReference type="CDD" id="cd07208">
    <property type="entry name" value="Pat_hypo_Ecoli_yjju_like"/>
    <property type="match status" value="1"/>
</dbReference>
<dbReference type="PROSITE" id="PS51635">
    <property type="entry name" value="PNPLA"/>
    <property type="match status" value="1"/>
</dbReference>
<evidence type="ECO:0000256" key="4">
    <source>
        <dbReference type="PROSITE-ProRule" id="PRU01161"/>
    </source>
</evidence>
<dbReference type="Pfam" id="PF19890">
    <property type="entry name" value="DUF6363"/>
    <property type="match status" value="1"/>
</dbReference>
<organism evidence="6 7">
    <name type="scientific">Ligaoa zhengdingensis</name>
    <dbReference type="NCBI Taxonomy" id="2763658"/>
    <lineage>
        <taxon>Bacteria</taxon>
        <taxon>Bacillati</taxon>
        <taxon>Bacillota</taxon>
        <taxon>Clostridia</taxon>
        <taxon>Eubacteriales</taxon>
        <taxon>Oscillospiraceae</taxon>
        <taxon>Ligaoa</taxon>
    </lineage>
</organism>
<name>A0A926E1Y0_9FIRM</name>
<dbReference type="PANTHER" id="PTHR14226">
    <property type="entry name" value="NEUROPATHY TARGET ESTERASE/SWISS CHEESE D.MELANOGASTER"/>
    <property type="match status" value="1"/>
</dbReference>